<reference evidence="2 3" key="1">
    <citation type="submission" date="2018-08" db="EMBL/GenBank/DDBJ databases">
        <title>A genome reference for cultivated species of the human gut microbiota.</title>
        <authorList>
            <person name="Zou Y."/>
            <person name="Xue W."/>
            <person name="Luo G."/>
        </authorList>
    </citation>
    <scope>NUCLEOTIDE SEQUENCE [LARGE SCALE GENOMIC DNA]</scope>
    <source>
        <strain evidence="2 3">AM35-14</strain>
    </source>
</reference>
<evidence type="ECO:0000256" key="1">
    <source>
        <dbReference type="SAM" id="Phobius"/>
    </source>
</evidence>
<proteinExistence type="predicted"/>
<feature type="transmembrane region" description="Helical" evidence="1">
    <location>
        <begin position="7"/>
        <end position="26"/>
    </location>
</feature>
<name>A0A414ATT7_9FIRM</name>
<comment type="caution">
    <text evidence="2">The sequence shown here is derived from an EMBL/GenBank/DDBJ whole genome shotgun (WGS) entry which is preliminary data.</text>
</comment>
<keyword evidence="1" id="KW-0472">Membrane</keyword>
<evidence type="ECO:0000313" key="2">
    <source>
        <dbReference type="EMBL" id="RHC54977.1"/>
    </source>
</evidence>
<accession>A0A414ATT7</accession>
<dbReference type="Proteomes" id="UP000283975">
    <property type="component" value="Unassembled WGS sequence"/>
</dbReference>
<protein>
    <submittedName>
        <fullName evidence="2">Uncharacterized protein</fullName>
    </submittedName>
</protein>
<feature type="transmembrane region" description="Helical" evidence="1">
    <location>
        <begin position="38"/>
        <end position="60"/>
    </location>
</feature>
<gene>
    <name evidence="2" type="ORF">DW839_16400</name>
</gene>
<dbReference type="AlphaFoldDB" id="A0A414ATT7"/>
<organism evidence="2 3">
    <name type="scientific">Enterocloster bolteae</name>
    <dbReference type="NCBI Taxonomy" id="208479"/>
    <lineage>
        <taxon>Bacteria</taxon>
        <taxon>Bacillati</taxon>
        <taxon>Bacillota</taxon>
        <taxon>Clostridia</taxon>
        <taxon>Lachnospirales</taxon>
        <taxon>Lachnospiraceae</taxon>
        <taxon>Enterocloster</taxon>
    </lineage>
</organism>
<evidence type="ECO:0000313" key="3">
    <source>
        <dbReference type="Proteomes" id="UP000283975"/>
    </source>
</evidence>
<keyword evidence="1" id="KW-1133">Transmembrane helix</keyword>
<sequence>MKLLISISATITAILLISTLICGLWMKSVPMVTANNISFHMNCGVTSICLFFITMILILIQNRKERKK</sequence>
<dbReference type="EMBL" id="QSHZ01000017">
    <property type="protein sequence ID" value="RHC54977.1"/>
    <property type="molecule type" value="Genomic_DNA"/>
</dbReference>
<keyword evidence="1" id="KW-0812">Transmembrane</keyword>